<dbReference type="Pfam" id="PF23760">
    <property type="entry name" value="Beta-prop_DCAF12"/>
    <property type="match status" value="1"/>
</dbReference>
<dbReference type="SMART" id="SM00320">
    <property type="entry name" value="WD40"/>
    <property type="match status" value="3"/>
</dbReference>
<dbReference type="SUPFAM" id="SSF50978">
    <property type="entry name" value="WD40 repeat-like"/>
    <property type="match status" value="1"/>
</dbReference>
<feature type="region of interest" description="Disordered" evidence="2">
    <location>
        <begin position="359"/>
        <end position="433"/>
    </location>
</feature>
<dbReference type="GO" id="GO:0016592">
    <property type="term" value="C:mediator complex"/>
    <property type="evidence" value="ECO:0007669"/>
    <property type="project" value="TreeGrafter"/>
</dbReference>
<gene>
    <name evidence="4" type="ORF">BQ4739_LOCUS11372</name>
</gene>
<evidence type="ECO:0000313" key="5">
    <source>
        <dbReference type="Proteomes" id="UP000256970"/>
    </source>
</evidence>
<dbReference type="InterPro" id="IPR036322">
    <property type="entry name" value="WD40_repeat_dom_sf"/>
</dbReference>
<dbReference type="InterPro" id="IPR015943">
    <property type="entry name" value="WD40/YVTN_repeat-like_dom_sf"/>
</dbReference>
<sequence>MPAAAGSQLSSMLNTLQSREIGQYRSRENTTAHMQQAYINQQLQNLTLTTLTTTQQAVDKAFCAVWLDDETVLVGTKCNSLMMLQPHTGSPRLLQYPQQQQQQRAGVRPGSPLRAVPAAISCGQHGLALSPDGTWLATGGQAPNDILLWRVSRPEQQLPGMQPQAAAAGRSKTVVQPVQALTGHADWVFDLAWLDATHFVSAGRDRLLKLWQLPQTATAAAAAAVGSSPLQFAAEPGAALSTVRYHSDKVRCVKFDQQQQAAVTACCDGVLAWWTPELQLAGACMLPSKFAGPQSLLLQGNLAVVGTQRAAVLIDTRVAHKAVASVDVADAPQRKRRRVGAPAADSVGGGLTADAACQRAQQWNQQQQQQQQQQQWQRQEGGTDDEEPTSSDDESDTLSSADADEEAASYAEQVAGSEQQQQQQQGIDPGSRQRQLAAQFLASLRSNNIAEQQQLQHQLPRRVVYAIQRFVEQEVCSQQARTGSPAMGAADLQCDGQRGSSRLRHIAGPLSRLAAHVSGSICVEGHNGSVGNGVRSLSLHHHLLGLGCCGGQLLMHDMRKLSSTAAAAACNSSSSSTAEQPQQVPFASGNVSSSIPPYSSSWVDGSTGDVPARVGCLGLPDLAWRQPPPAAAAAAGSGAASADADVLWAPALSGSGSVVYDASELAVFTHAWDPSGTQLFMGGGPVVLAGKGCSLALCC</sequence>
<name>A0A383W3K0_TETOB</name>
<dbReference type="PANTHER" id="PTHR46007">
    <property type="entry name" value="MEDIATOR OF RNA POLYMERASE II TRANSCRIPTION SUBUNIT 12"/>
    <property type="match status" value="1"/>
</dbReference>
<dbReference type="Proteomes" id="UP000256970">
    <property type="component" value="Unassembled WGS sequence"/>
</dbReference>
<dbReference type="Gene3D" id="2.130.10.10">
    <property type="entry name" value="YVTN repeat-like/Quinoprotein amine dehydrogenase"/>
    <property type="match status" value="1"/>
</dbReference>
<keyword evidence="5" id="KW-1185">Reference proteome</keyword>
<organism evidence="4 5">
    <name type="scientific">Tetradesmus obliquus</name>
    <name type="common">Green alga</name>
    <name type="synonym">Acutodesmus obliquus</name>
    <dbReference type="NCBI Taxonomy" id="3088"/>
    <lineage>
        <taxon>Eukaryota</taxon>
        <taxon>Viridiplantae</taxon>
        <taxon>Chlorophyta</taxon>
        <taxon>core chlorophytes</taxon>
        <taxon>Chlorophyceae</taxon>
        <taxon>CS clade</taxon>
        <taxon>Sphaeropleales</taxon>
        <taxon>Scenedesmaceae</taxon>
        <taxon>Tetradesmus</taxon>
    </lineage>
</organism>
<dbReference type="STRING" id="3088.A0A383W3K0"/>
<feature type="compositionally biased region" description="Low complexity" evidence="2">
    <location>
        <begin position="359"/>
        <end position="379"/>
    </location>
</feature>
<dbReference type="InterPro" id="IPR001680">
    <property type="entry name" value="WD40_rpt"/>
</dbReference>
<feature type="compositionally biased region" description="Acidic residues" evidence="2">
    <location>
        <begin position="382"/>
        <end position="407"/>
    </location>
</feature>
<evidence type="ECO:0000313" key="4">
    <source>
        <dbReference type="EMBL" id="SZX71236.1"/>
    </source>
</evidence>
<evidence type="ECO:0000256" key="2">
    <source>
        <dbReference type="SAM" id="MobiDB-lite"/>
    </source>
</evidence>
<protein>
    <recommendedName>
        <fullName evidence="3">DDB1- and CUL4-associated factor 12 beta-propeller domain-containing protein</fullName>
    </recommendedName>
</protein>
<accession>A0A383W3K0</accession>
<dbReference type="GO" id="GO:0045944">
    <property type="term" value="P:positive regulation of transcription by RNA polymerase II"/>
    <property type="evidence" value="ECO:0007669"/>
    <property type="project" value="TreeGrafter"/>
</dbReference>
<evidence type="ECO:0000259" key="3">
    <source>
        <dbReference type="Pfam" id="PF23760"/>
    </source>
</evidence>
<dbReference type="InterPro" id="IPR056151">
    <property type="entry name" value="Beta-prop_DCAF12"/>
</dbReference>
<dbReference type="PANTHER" id="PTHR46007:SF11">
    <property type="entry name" value="MEDIATOR OF RNA POLYMERASE II TRANSCRIPTION SUBUNIT 12"/>
    <property type="match status" value="1"/>
</dbReference>
<feature type="region of interest" description="Disordered" evidence="2">
    <location>
        <begin position="331"/>
        <end position="350"/>
    </location>
</feature>
<proteinExistence type="predicted"/>
<reference evidence="4 5" key="1">
    <citation type="submission" date="2016-10" db="EMBL/GenBank/DDBJ databases">
        <authorList>
            <person name="Cai Z."/>
        </authorList>
    </citation>
    <scope>NUCLEOTIDE SEQUENCE [LARGE SCALE GENOMIC DNA]</scope>
</reference>
<keyword evidence="1" id="KW-0853">WD repeat</keyword>
<evidence type="ECO:0000256" key="1">
    <source>
        <dbReference type="PROSITE-ProRule" id="PRU00221"/>
    </source>
</evidence>
<feature type="domain" description="DDB1- and CUL4-associated factor 12 beta-propeller" evidence="3">
    <location>
        <begin position="56"/>
        <end position="329"/>
    </location>
</feature>
<dbReference type="AlphaFoldDB" id="A0A383W3K0"/>
<dbReference type="InterPro" id="IPR051647">
    <property type="entry name" value="Mediator_comp_sub12"/>
</dbReference>
<dbReference type="PROSITE" id="PS50082">
    <property type="entry name" value="WD_REPEATS_2"/>
    <property type="match status" value="1"/>
</dbReference>
<dbReference type="EMBL" id="FNXT01001039">
    <property type="protein sequence ID" value="SZX71236.1"/>
    <property type="molecule type" value="Genomic_DNA"/>
</dbReference>
<dbReference type="GO" id="GO:0003713">
    <property type="term" value="F:transcription coactivator activity"/>
    <property type="evidence" value="ECO:0007669"/>
    <property type="project" value="TreeGrafter"/>
</dbReference>
<feature type="repeat" description="WD" evidence="1">
    <location>
        <begin position="181"/>
        <end position="221"/>
    </location>
</feature>